<dbReference type="InterPro" id="IPR000408">
    <property type="entry name" value="Reg_chr_condens"/>
</dbReference>
<gene>
    <name evidence="1" type="ORF">AX018_103329</name>
</gene>
<dbReference type="RefSeq" id="WP_111878926.1">
    <property type="nucleotide sequence ID" value="NZ_CBCSGC010000012.1"/>
</dbReference>
<accession>A0A328YVD3</accession>
<name>A0A328YVD3_9BURK</name>
<dbReference type="AlphaFoldDB" id="A0A328YVD3"/>
<dbReference type="OrthoDB" id="8808714at2"/>
<dbReference type="CDD" id="cd16364">
    <property type="entry name" value="T3SC_I-like"/>
    <property type="match status" value="1"/>
</dbReference>
<dbReference type="Proteomes" id="UP000248856">
    <property type="component" value="Unassembled WGS sequence"/>
</dbReference>
<reference evidence="1 2" key="1">
    <citation type="submission" date="2018-06" db="EMBL/GenBank/DDBJ databases">
        <title>Genomic Encyclopedia of Archaeal and Bacterial Type Strains, Phase II (KMG-II): from individual species to whole genera.</title>
        <authorList>
            <person name="Goeker M."/>
        </authorList>
    </citation>
    <scope>NUCLEOTIDE SEQUENCE [LARGE SCALE GENOMIC DNA]</scope>
    <source>
        <strain evidence="1 2">CFPB 3232</strain>
    </source>
</reference>
<protein>
    <submittedName>
        <fullName evidence="1">Uncharacterized protein</fullName>
    </submittedName>
</protein>
<evidence type="ECO:0000313" key="1">
    <source>
        <dbReference type="EMBL" id="RAR77991.1"/>
    </source>
</evidence>
<organism evidence="1 2">
    <name type="scientific">Paracidovorax anthurii</name>
    <dbReference type="NCBI Taxonomy" id="78229"/>
    <lineage>
        <taxon>Bacteria</taxon>
        <taxon>Pseudomonadati</taxon>
        <taxon>Pseudomonadota</taxon>
        <taxon>Betaproteobacteria</taxon>
        <taxon>Burkholderiales</taxon>
        <taxon>Comamonadaceae</taxon>
        <taxon>Paracidovorax</taxon>
    </lineage>
</organism>
<proteinExistence type="predicted"/>
<keyword evidence="2" id="KW-1185">Reference proteome</keyword>
<dbReference type="EMBL" id="QLTA01000033">
    <property type="protein sequence ID" value="RAR77991.1"/>
    <property type="molecule type" value="Genomic_DNA"/>
</dbReference>
<sequence>MGITTASQESYSHSPEAVAWLREAALHFSDPDTAESFANARPVQQDGITFSPLLIHEKPEERWALVASQPRPIGVAEPVWTTLLLHLNATAMAAGPFGIGMDATGRAVVVYGVPGAHAGDASGLAQDLFQLSYFSGLLRESAVAVQGHLPEMIDAHARRQGAPQDTPPADTADAAPPLPAGMAAAVQSQIDARWHKPLLEQAFQELGVASADTHDLPLSDSVRIGTAHVQIVACGDGHTLLLSALVDRPLADGPTRLAALQANVELMLIAGCSLSMTPEGTLLQTRWDATGLDGGDLAAQLDGFAALAASMDGSHAPAPVH</sequence>
<evidence type="ECO:0000313" key="2">
    <source>
        <dbReference type="Proteomes" id="UP000248856"/>
    </source>
</evidence>
<dbReference type="PROSITE" id="PS00626">
    <property type="entry name" value="RCC1_2"/>
    <property type="match status" value="1"/>
</dbReference>
<comment type="caution">
    <text evidence="1">The sequence shown here is derived from an EMBL/GenBank/DDBJ whole genome shotgun (WGS) entry which is preliminary data.</text>
</comment>